<protein>
    <submittedName>
        <fullName evidence="4">Cofilin-2</fullName>
    </submittedName>
</protein>
<dbReference type="PRINTS" id="PR00006">
    <property type="entry name" value="COFILIN"/>
</dbReference>
<dbReference type="EMBL" id="SCEB01000170">
    <property type="protein sequence ID" value="RXN00516.1"/>
    <property type="molecule type" value="Genomic_DNA"/>
</dbReference>
<keyword evidence="2" id="KW-0009">Actin-binding</keyword>
<evidence type="ECO:0000259" key="3">
    <source>
        <dbReference type="PROSITE" id="PS51263"/>
    </source>
</evidence>
<dbReference type="Pfam" id="PF00241">
    <property type="entry name" value="Cofilin_ADF"/>
    <property type="match status" value="1"/>
</dbReference>
<evidence type="ECO:0000313" key="4">
    <source>
        <dbReference type="EMBL" id="RXN00516.1"/>
    </source>
</evidence>
<dbReference type="SMART" id="SM00102">
    <property type="entry name" value="ADF"/>
    <property type="match status" value="1"/>
</dbReference>
<dbReference type="GO" id="GO:0003779">
    <property type="term" value="F:actin binding"/>
    <property type="evidence" value="ECO:0007669"/>
    <property type="project" value="UniProtKB-KW"/>
</dbReference>
<dbReference type="InterPro" id="IPR029006">
    <property type="entry name" value="ADF-H/Gelsolin-like_dom_sf"/>
</dbReference>
<dbReference type="InterPro" id="IPR017904">
    <property type="entry name" value="ADF/Cofilin"/>
</dbReference>
<comment type="caution">
    <text evidence="4">The sequence shown here is derived from an EMBL/GenBank/DDBJ whole genome shotgun (WGS) entry which is preliminary data.</text>
</comment>
<dbReference type="SUPFAM" id="SSF55753">
    <property type="entry name" value="Actin depolymerizing proteins"/>
    <property type="match status" value="1"/>
</dbReference>
<dbReference type="InterPro" id="IPR002108">
    <property type="entry name" value="ADF-H"/>
</dbReference>
<evidence type="ECO:0000256" key="1">
    <source>
        <dbReference type="ARBA" id="ARBA00006844"/>
    </source>
</evidence>
<feature type="domain" description="ADF-H" evidence="3">
    <location>
        <begin position="12"/>
        <end position="158"/>
    </location>
</feature>
<dbReference type="GO" id="GO:0030042">
    <property type="term" value="P:actin filament depolymerization"/>
    <property type="evidence" value="ECO:0007669"/>
    <property type="project" value="InterPro"/>
</dbReference>
<dbReference type="PANTHER" id="PTHR11913">
    <property type="entry name" value="COFILIN-RELATED"/>
    <property type="match status" value="1"/>
</dbReference>
<evidence type="ECO:0000256" key="2">
    <source>
        <dbReference type="ARBA" id="ARBA00023203"/>
    </source>
</evidence>
<accession>A0A662YWH2</accession>
<dbReference type="Proteomes" id="UP000289886">
    <property type="component" value="Unassembled WGS sequence"/>
</dbReference>
<dbReference type="CDD" id="cd11286">
    <property type="entry name" value="ADF_cofilin_like"/>
    <property type="match status" value="1"/>
</dbReference>
<dbReference type="Gene3D" id="3.40.20.10">
    <property type="entry name" value="Severin"/>
    <property type="match status" value="1"/>
</dbReference>
<reference evidence="4 5" key="1">
    <citation type="submission" date="2019-01" db="EMBL/GenBank/DDBJ databases">
        <title>Draft Genome and Complete Hox-Cluster Characterization of the Sterlet Sturgeon (Acipenser ruthenus).</title>
        <authorList>
            <person name="Wei Q."/>
        </authorList>
    </citation>
    <scope>NUCLEOTIDE SEQUENCE [LARGE SCALE GENOMIC DNA]</scope>
    <source>
        <strain evidence="4">WHYD16114868_AA</strain>
        <tissue evidence="4">Blood</tissue>
    </source>
</reference>
<name>A0A662YWH2_ACIRT</name>
<proteinExistence type="inferred from homology"/>
<dbReference type="AlphaFoldDB" id="A0A662YWH2"/>
<sequence length="169" mass="19051">MAIKLLTLFSKTSGVSVHDEVVMLFQNMKMKKMSSPDEKRKKAVFFCLSDDLKFIIISPGKEILVGDESDDPYAEFVNMLPRDECCYALYDASYETKDSKKEDLVFVSWAPETAKIKSRLIYASSKEAVIKKFTGIKHSVQATSWDEIKDRSVICDKLGGVVSFEGKPV</sequence>
<organism evidence="4 5">
    <name type="scientific">Acipenser ruthenus</name>
    <name type="common">Sterlet sturgeon</name>
    <dbReference type="NCBI Taxonomy" id="7906"/>
    <lineage>
        <taxon>Eukaryota</taxon>
        <taxon>Metazoa</taxon>
        <taxon>Chordata</taxon>
        <taxon>Craniata</taxon>
        <taxon>Vertebrata</taxon>
        <taxon>Euteleostomi</taxon>
        <taxon>Actinopterygii</taxon>
        <taxon>Chondrostei</taxon>
        <taxon>Acipenseriformes</taxon>
        <taxon>Acipenseridae</taxon>
        <taxon>Acipenser</taxon>
    </lineage>
</organism>
<comment type="similarity">
    <text evidence="1">Belongs to the actin-binding proteins ADF family.</text>
</comment>
<keyword evidence="5" id="KW-1185">Reference proteome</keyword>
<dbReference type="PROSITE" id="PS51263">
    <property type="entry name" value="ADF_H"/>
    <property type="match status" value="1"/>
</dbReference>
<dbReference type="GO" id="GO:0015629">
    <property type="term" value="C:actin cytoskeleton"/>
    <property type="evidence" value="ECO:0007669"/>
    <property type="project" value="InterPro"/>
</dbReference>
<evidence type="ECO:0000313" key="5">
    <source>
        <dbReference type="Proteomes" id="UP000289886"/>
    </source>
</evidence>
<gene>
    <name evidence="4" type="ORF">EOD39_9331</name>
</gene>